<evidence type="ECO:0000256" key="2">
    <source>
        <dbReference type="SAM" id="SignalP"/>
    </source>
</evidence>
<dbReference type="PRINTS" id="PR00317">
    <property type="entry name" value="EPENDYMIN"/>
</dbReference>
<reference evidence="3" key="1">
    <citation type="journal article" date="2014" name="Nature">
        <title>Elephant shark genome provides unique insights into gnathostome evolution.</title>
        <authorList>
            <consortium name="International Elephant Shark Genome Sequencing Consortium"/>
            <person name="Venkatesh B."/>
            <person name="Lee A.P."/>
            <person name="Ravi V."/>
            <person name="Maurya A.K."/>
            <person name="Lian M.M."/>
            <person name="Swann J.B."/>
            <person name="Ohta Y."/>
            <person name="Flajnik M.F."/>
            <person name="Sutoh Y."/>
            <person name="Kasahara M."/>
            <person name="Hoon S."/>
            <person name="Gangu V."/>
            <person name="Roy S.W."/>
            <person name="Irimia M."/>
            <person name="Korzh V."/>
            <person name="Kondrychyn I."/>
            <person name="Lim Z.W."/>
            <person name="Tay B.H."/>
            <person name="Tohari S."/>
            <person name="Kong K.W."/>
            <person name="Ho S."/>
            <person name="Lorente-Galdos B."/>
            <person name="Quilez J."/>
            <person name="Marques-Bonet T."/>
            <person name="Raney B.J."/>
            <person name="Ingham P.W."/>
            <person name="Tay A."/>
            <person name="Hillier L.W."/>
            <person name="Minx P."/>
            <person name="Boehm T."/>
            <person name="Wilson R.K."/>
            <person name="Brenner S."/>
            <person name="Warren W.C."/>
        </authorList>
    </citation>
    <scope>NUCLEOTIDE SEQUENCE</scope>
    <source>
        <tissue evidence="3">Ovary</tissue>
    </source>
</reference>
<dbReference type="AlphaFoldDB" id="V9LFI5"/>
<protein>
    <submittedName>
        <fullName evidence="3">Ependymin</fullName>
    </submittedName>
</protein>
<dbReference type="InterPro" id="IPR001299">
    <property type="entry name" value="Ependymin"/>
</dbReference>
<comment type="similarity">
    <text evidence="1">Belongs to the ependymin family.</text>
</comment>
<dbReference type="EMBL" id="JW878897">
    <property type="protein sequence ID" value="AFP11414.1"/>
    <property type="molecule type" value="mRNA"/>
</dbReference>
<feature type="chain" id="PRO_5004778570" evidence="2">
    <location>
        <begin position="29"/>
        <end position="202"/>
    </location>
</feature>
<dbReference type="Pfam" id="PF00811">
    <property type="entry name" value="Ependymin"/>
    <property type="match status" value="1"/>
</dbReference>
<dbReference type="PANTHER" id="PTHR10697:SF5">
    <property type="entry name" value="EPENDYMIN-RELATED"/>
    <property type="match status" value="1"/>
</dbReference>
<feature type="non-terminal residue" evidence="3">
    <location>
        <position position="1"/>
    </location>
</feature>
<dbReference type="PANTHER" id="PTHR10697">
    <property type="entry name" value="MAMMALIAN EPENDYMIN-RELATED PROTEIN 1"/>
    <property type="match status" value="1"/>
</dbReference>
<dbReference type="GO" id="GO:0005764">
    <property type="term" value="C:lysosome"/>
    <property type="evidence" value="ECO:0007669"/>
    <property type="project" value="TreeGrafter"/>
</dbReference>
<dbReference type="SMART" id="SM00026">
    <property type="entry name" value="EPEND"/>
    <property type="match status" value="1"/>
</dbReference>
<organism evidence="3">
    <name type="scientific">Callorhinchus milii</name>
    <name type="common">Ghost shark</name>
    <dbReference type="NCBI Taxonomy" id="7868"/>
    <lineage>
        <taxon>Eukaryota</taxon>
        <taxon>Metazoa</taxon>
        <taxon>Chordata</taxon>
        <taxon>Craniata</taxon>
        <taxon>Vertebrata</taxon>
        <taxon>Chondrichthyes</taxon>
        <taxon>Holocephali</taxon>
        <taxon>Chimaeriformes</taxon>
        <taxon>Callorhinchidae</taxon>
        <taxon>Callorhinchus</taxon>
    </lineage>
</organism>
<proteinExistence type="evidence at transcript level"/>
<dbReference type="GO" id="GO:0007160">
    <property type="term" value="P:cell-matrix adhesion"/>
    <property type="evidence" value="ECO:0007669"/>
    <property type="project" value="InterPro"/>
</dbReference>
<feature type="signal peptide" evidence="2">
    <location>
        <begin position="1"/>
        <end position="28"/>
    </location>
</feature>
<keyword evidence="2" id="KW-0732">Signal</keyword>
<name>V9LFI5_CALMI</name>
<sequence>FAAPHPPRTMKHLLRLAVCCLTFLLVQSQRKPCASPSQLEGGRSVLDSDKRKQVYGSFSYDALGRRVRFVEQFVSESIYPMELLFLYKQSTGFRFHPHNKTCEKFPLTTPFPTMGIPPNSTFLTPYTLGGASVPEQGLALDMWSGICPDTGVTLMTSVTENGCLPVSLFYDIKDSGWIIVSYTSMTTGIRDPSVFTPPPECH</sequence>
<accession>V9LFI5</accession>
<dbReference type="GO" id="GO:0005576">
    <property type="term" value="C:extracellular region"/>
    <property type="evidence" value="ECO:0007669"/>
    <property type="project" value="InterPro"/>
</dbReference>
<evidence type="ECO:0000313" key="3">
    <source>
        <dbReference type="EMBL" id="AFP11414.1"/>
    </source>
</evidence>
<evidence type="ECO:0000256" key="1">
    <source>
        <dbReference type="ARBA" id="ARBA00010771"/>
    </source>
</evidence>
<dbReference type="GO" id="GO:0005509">
    <property type="term" value="F:calcium ion binding"/>
    <property type="evidence" value="ECO:0007669"/>
    <property type="project" value="InterPro"/>
</dbReference>